<comment type="caution">
    <text evidence="7">The sequence shown here is derived from an EMBL/GenBank/DDBJ whole genome shotgun (WGS) entry which is preliminary data.</text>
</comment>
<dbReference type="Pfam" id="PF03486">
    <property type="entry name" value="HI0933_like"/>
    <property type="match status" value="1"/>
</dbReference>
<dbReference type="Gene3D" id="1.10.8.260">
    <property type="entry name" value="HI0933 insert domain-like"/>
    <property type="match status" value="1"/>
</dbReference>
<reference evidence="7 8" key="1">
    <citation type="journal article" date="2024" name="Science">
        <title>Giant polyketide synthase enzymes in the biosynthesis of giant marine polyether toxins.</title>
        <authorList>
            <person name="Fallon T.R."/>
            <person name="Shende V.V."/>
            <person name="Wierzbicki I.H."/>
            <person name="Pendleton A.L."/>
            <person name="Watervoot N.F."/>
            <person name="Auber R.P."/>
            <person name="Gonzalez D.J."/>
            <person name="Wisecaver J.H."/>
            <person name="Moore B.S."/>
        </authorList>
    </citation>
    <scope>NUCLEOTIDE SEQUENCE [LARGE SCALE GENOMIC DNA]</scope>
    <source>
        <strain evidence="7 8">12B1</strain>
    </source>
</reference>
<evidence type="ECO:0000313" key="7">
    <source>
        <dbReference type="EMBL" id="KAL1515651.1"/>
    </source>
</evidence>
<dbReference type="PANTHER" id="PTHR42887">
    <property type="entry name" value="OS12G0638800 PROTEIN"/>
    <property type="match status" value="1"/>
</dbReference>
<dbReference type="InterPro" id="IPR036188">
    <property type="entry name" value="FAD/NAD-bd_sf"/>
</dbReference>
<dbReference type="InterPro" id="IPR057661">
    <property type="entry name" value="RsdA/BaiN/AoA(So)_Rossmann"/>
</dbReference>
<dbReference type="Proteomes" id="UP001515480">
    <property type="component" value="Unassembled WGS sequence"/>
</dbReference>
<dbReference type="Gene3D" id="2.40.30.10">
    <property type="entry name" value="Translation factors"/>
    <property type="match status" value="1"/>
</dbReference>
<evidence type="ECO:0000256" key="4">
    <source>
        <dbReference type="SAM" id="MobiDB-lite"/>
    </source>
</evidence>
<dbReference type="SUPFAM" id="SSF160996">
    <property type="entry name" value="HI0933 insert domain-like"/>
    <property type="match status" value="1"/>
</dbReference>
<keyword evidence="2" id="KW-0285">Flavoprotein</keyword>
<proteinExistence type="predicted"/>
<dbReference type="Gene3D" id="3.50.50.60">
    <property type="entry name" value="FAD/NAD(P)-binding domain"/>
    <property type="match status" value="1"/>
</dbReference>
<dbReference type="NCBIfam" id="TIGR00275">
    <property type="entry name" value="aminoacetone oxidase family FAD-binding enzyme"/>
    <property type="match status" value="1"/>
</dbReference>
<evidence type="ECO:0000313" key="8">
    <source>
        <dbReference type="Proteomes" id="UP001515480"/>
    </source>
</evidence>
<keyword evidence="3" id="KW-0274">FAD</keyword>
<feature type="region of interest" description="Disordered" evidence="4">
    <location>
        <begin position="406"/>
        <end position="425"/>
    </location>
</feature>
<gene>
    <name evidence="7" type="ORF">AB1Y20_002269</name>
</gene>
<evidence type="ECO:0008006" key="9">
    <source>
        <dbReference type="Google" id="ProtNLM"/>
    </source>
</evidence>
<protein>
    <recommendedName>
        <fullName evidence="9">FAD dependent oxidoreductase domain-containing protein</fullName>
    </recommendedName>
</protein>
<evidence type="ECO:0000256" key="2">
    <source>
        <dbReference type="ARBA" id="ARBA00022630"/>
    </source>
</evidence>
<evidence type="ECO:0000256" key="3">
    <source>
        <dbReference type="ARBA" id="ARBA00022827"/>
    </source>
</evidence>
<dbReference type="InterPro" id="IPR004792">
    <property type="entry name" value="BaiN-like"/>
</dbReference>
<accession>A0AB34J8W8</accession>
<dbReference type="Pfam" id="PF22780">
    <property type="entry name" value="HI0933_like_1st"/>
    <property type="match status" value="1"/>
</dbReference>
<comment type="cofactor">
    <cofactor evidence="1">
        <name>FAD</name>
        <dbReference type="ChEBI" id="CHEBI:57692"/>
    </cofactor>
</comment>
<name>A0AB34J8W8_PRYPA</name>
<dbReference type="InterPro" id="IPR023166">
    <property type="entry name" value="BaiN-like_dom_sf"/>
</dbReference>
<evidence type="ECO:0000259" key="6">
    <source>
        <dbReference type="Pfam" id="PF22780"/>
    </source>
</evidence>
<organism evidence="7 8">
    <name type="scientific">Prymnesium parvum</name>
    <name type="common">Toxic golden alga</name>
    <dbReference type="NCBI Taxonomy" id="97485"/>
    <lineage>
        <taxon>Eukaryota</taxon>
        <taxon>Haptista</taxon>
        <taxon>Haptophyta</taxon>
        <taxon>Prymnesiophyceae</taxon>
        <taxon>Prymnesiales</taxon>
        <taxon>Prymnesiaceae</taxon>
        <taxon>Prymnesium</taxon>
    </lineage>
</organism>
<dbReference type="SUPFAM" id="SSF51905">
    <property type="entry name" value="FAD/NAD(P)-binding domain"/>
    <property type="match status" value="1"/>
</dbReference>
<dbReference type="PANTHER" id="PTHR42887:SF2">
    <property type="entry name" value="OS12G0638800 PROTEIN"/>
    <property type="match status" value="1"/>
</dbReference>
<dbReference type="InterPro" id="IPR055178">
    <property type="entry name" value="RsdA/BaiN/AoA(So)-like_dom"/>
</dbReference>
<evidence type="ECO:0000259" key="5">
    <source>
        <dbReference type="Pfam" id="PF03486"/>
    </source>
</evidence>
<feature type="domain" description="RsdA/BaiN/AoA(So)-like insert" evidence="6">
    <location>
        <begin position="251"/>
        <end position="393"/>
    </location>
</feature>
<feature type="domain" description="RsdA/BaiN/AoA(So)-like Rossmann fold-like" evidence="5">
    <location>
        <begin position="52"/>
        <end position="514"/>
    </location>
</feature>
<dbReference type="AlphaFoldDB" id="A0AB34J8W8"/>
<dbReference type="PRINTS" id="PR00411">
    <property type="entry name" value="PNDRDTASEI"/>
</dbReference>
<sequence length="528" mass="55151">MTVLLFTAVTPAFNAGALPHFPLRFCTSSHSTHLHPLSRLQCSLSTSSSFVDVLVVGGGASGIFSAIAAARAGASVLVLEAGTTPLAKVRISGGGRCNVMHDQATWDPRGCRDLLEQRYPRGAPQLTGPLSKRFSPPDTALWFEAEGVTLKSEEDGRVFPSTDDSATIVDALLSAAERAGVRVKMRCRVTGIERAADATGADSLLPGFRVAVKEGRETEGPPLLCRALILATGSTSHSLASALGHEVSPLVPSLFSFRLKAGAILDASLAGVTVQDVQLTLASLQPSQRSFPATGKSPSMKGQRRKAAISARGPLLITHRGLSGPAALKLSAFGALSLAQQGYRGTLELNLVPSLSRAEAAAALAAFRARVPLKAIGNANPFNVPKRLWNAIVCGTRSLDARESKEAPISVNRAGGHSGHAIDPSKPWSQASNADLLALEERTCRMSLEFVGKDSNKDEFVTAGGVSWAGVDTAQMSSKHVAGLFFAGELLDVDGITGGHNFQSCWTTGFIAGNAAAKLCGCAVGELR</sequence>
<evidence type="ECO:0000256" key="1">
    <source>
        <dbReference type="ARBA" id="ARBA00001974"/>
    </source>
</evidence>
<dbReference type="EMBL" id="JBGBPQ010000011">
    <property type="protein sequence ID" value="KAL1515651.1"/>
    <property type="molecule type" value="Genomic_DNA"/>
</dbReference>
<keyword evidence="8" id="KW-1185">Reference proteome</keyword>